<dbReference type="Pfam" id="PF18962">
    <property type="entry name" value="Por_Secre_tail"/>
    <property type="match status" value="1"/>
</dbReference>
<dbReference type="CDD" id="cd00161">
    <property type="entry name" value="beta-trefoil_Ricin-like"/>
    <property type="match status" value="1"/>
</dbReference>
<evidence type="ECO:0000313" key="5">
    <source>
        <dbReference type="Proteomes" id="UP000279089"/>
    </source>
</evidence>
<dbReference type="InterPro" id="IPR000772">
    <property type="entry name" value="Ricin_B_lectin"/>
</dbReference>
<dbReference type="OrthoDB" id="1155193at2"/>
<feature type="domain" description="Ricin B lectin" evidence="2">
    <location>
        <begin position="471"/>
        <end position="531"/>
    </location>
</feature>
<dbReference type="Pfam" id="PF14200">
    <property type="entry name" value="RicinB_lectin_2"/>
    <property type="match status" value="2"/>
</dbReference>
<evidence type="ECO:0000256" key="1">
    <source>
        <dbReference type="SAM" id="SignalP"/>
    </source>
</evidence>
<keyword evidence="1" id="KW-0732">Signal</keyword>
<comment type="caution">
    <text evidence="4">The sequence shown here is derived from an EMBL/GenBank/DDBJ whole genome shotgun (WGS) entry which is preliminary data.</text>
</comment>
<dbReference type="RefSeq" id="WP_120514537.1">
    <property type="nucleotide sequence ID" value="NZ_QXZY01000001.1"/>
</dbReference>
<proteinExistence type="predicted"/>
<dbReference type="Gene3D" id="2.80.10.50">
    <property type="match status" value="2"/>
</dbReference>
<dbReference type="AlphaFoldDB" id="A0A3N4MUN4"/>
<dbReference type="EMBL" id="RMBX01000001">
    <property type="protein sequence ID" value="RPD43269.1"/>
    <property type="molecule type" value="Genomic_DNA"/>
</dbReference>
<sequence>MRTYLLLFLAMMGYCLHLAPPVKAQSSNAAPSQHLVFSFPADASLKMMKVKITQTAYTSYFSVFNWSGGYAGLQHTPDSSSGSSKILIASQWDPNTAGGVFARQAYLGQGTIYSRFGGEGDGAKTINPYNWTLNTWYNFVIRAWKLNGELFIGTFVQNLSTNQWFHTSTLAIPTRTTFLGSGSGAFLENWHGSDPRFDGRFVRKAYFKDCWNRTDAGVWQKSSSRYFNCNANDAYRNGIYDLAYNAGFDSGEDAYFMEHGGNVTPSAAFNGGRTLDLPVQTNQASTPALTVGEVSTVSASYSAGAVTVNWANNNTKSPQFSSTVEILNSSATVVGSSTETLPQKRSAVISGTLPAGTYTARVTITDIFGGVSAAKTVTFTAGSGGISGNWYKIKNVHSGKYLGIENSSTANLAYIAQYTTGSSNNLQWKLVAQGSNYVLVNRNSGKAIDIANSDQTPGVQIIQYTVTNGLNQQWQLVSAGSGSYLIRTAMSSGNIIDNPGSSTADGTKMILYAANGATGTPNQRWVLEDTGVPSSMQMLAYTKPGAATTVSEEAQVLKVSPNPASSFVYVDLPAKGTEIRVFNMNGALVKVVKGDLSGKVRVDISGLGAGMYIIHFEGKQVRFIKQ</sequence>
<dbReference type="InterPro" id="IPR035992">
    <property type="entry name" value="Ricin_B-like_lectins"/>
</dbReference>
<gene>
    <name evidence="4" type="ORF">EG028_02940</name>
</gene>
<accession>A0A3N4MUN4</accession>
<evidence type="ECO:0000259" key="2">
    <source>
        <dbReference type="Pfam" id="PF14200"/>
    </source>
</evidence>
<dbReference type="NCBIfam" id="TIGR04183">
    <property type="entry name" value="Por_Secre_tail"/>
    <property type="match status" value="1"/>
</dbReference>
<dbReference type="PROSITE" id="PS50231">
    <property type="entry name" value="RICIN_B_LECTIN"/>
    <property type="match status" value="1"/>
</dbReference>
<dbReference type="InterPro" id="IPR026444">
    <property type="entry name" value="Secre_tail"/>
</dbReference>
<name>A0A3N4MUN4_9BACT</name>
<feature type="chain" id="PRO_5018288358" evidence="1">
    <location>
        <begin position="25"/>
        <end position="626"/>
    </location>
</feature>
<dbReference type="SUPFAM" id="SSF50370">
    <property type="entry name" value="Ricin B-like lectins"/>
    <property type="match status" value="1"/>
</dbReference>
<dbReference type="Proteomes" id="UP000279089">
    <property type="component" value="Unassembled WGS sequence"/>
</dbReference>
<organism evidence="4 5">
    <name type="scientific">Chitinophaga barathri</name>
    <dbReference type="NCBI Taxonomy" id="1647451"/>
    <lineage>
        <taxon>Bacteria</taxon>
        <taxon>Pseudomonadati</taxon>
        <taxon>Bacteroidota</taxon>
        <taxon>Chitinophagia</taxon>
        <taxon>Chitinophagales</taxon>
        <taxon>Chitinophagaceae</taxon>
        <taxon>Chitinophaga</taxon>
    </lineage>
</organism>
<feature type="domain" description="Ricin B lectin" evidence="2">
    <location>
        <begin position="387"/>
        <end position="464"/>
    </location>
</feature>
<feature type="domain" description="Secretion system C-terminal sorting" evidence="3">
    <location>
        <begin position="560"/>
        <end position="622"/>
    </location>
</feature>
<evidence type="ECO:0000259" key="3">
    <source>
        <dbReference type="Pfam" id="PF18962"/>
    </source>
</evidence>
<dbReference type="Pfam" id="PF11958">
    <property type="entry name" value="DUF3472"/>
    <property type="match status" value="1"/>
</dbReference>
<evidence type="ECO:0000313" key="4">
    <source>
        <dbReference type="EMBL" id="RPD43269.1"/>
    </source>
</evidence>
<dbReference type="InterPro" id="IPR021862">
    <property type="entry name" value="DUF3472"/>
</dbReference>
<keyword evidence="5" id="KW-1185">Reference proteome</keyword>
<reference evidence="5" key="1">
    <citation type="submission" date="2018-11" db="EMBL/GenBank/DDBJ databases">
        <title>Chitinophaga lutea sp.nov., isolate from arsenic contaminated soil.</title>
        <authorList>
            <person name="Zong Y."/>
        </authorList>
    </citation>
    <scope>NUCLEOTIDE SEQUENCE [LARGE SCALE GENOMIC DNA]</scope>
    <source>
        <strain evidence="5">YLT18</strain>
    </source>
</reference>
<feature type="signal peptide" evidence="1">
    <location>
        <begin position="1"/>
        <end position="24"/>
    </location>
</feature>
<protein>
    <submittedName>
        <fullName evidence="4">DUF3472 domain-containing protein</fullName>
    </submittedName>
</protein>